<dbReference type="PATRIC" id="fig|946077.3.peg.120"/>
<evidence type="ECO:0000313" key="2">
    <source>
        <dbReference type="EMBL" id="EID76472.1"/>
    </source>
</evidence>
<keyword evidence="3" id="KW-1185">Reference proteome</keyword>
<reference evidence="2 3" key="1">
    <citation type="journal article" date="2012" name="J. Bacteriol.">
        <title>Genome Sequence of the Halotolerant Bacterium Imtechella halotolerans K1T.</title>
        <authorList>
            <person name="Kumar S."/>
            <person name="Vikram S."/>
            <person name="Subramanian S."/>
            <person name="Raghava G.P."/>
            <person name="Pinnaka A.K."/>
        </authorList>
    </citation>
    <scope>NUCLEOTIDE SEQUENCE [LARGE SCALE GENOMIC DNA]</scope>
    <source>
        <strain evidence="2 3">K1</strain>
    </source>
</reference>
<dbReference type="PANTHER" id="PTHR35024:SF4">
    <property type="entry name" value="POLYMER-FORMING CYTOSKELETAL PROTEIN"/>
    <property type="match status" value="1"/>
</dbReference>
<evidence type="ECO:0008006" key="4">
    <source>
        <dbReference type="Google" id="ProtNLM"/>
    </source>
</evidence>
<dbReference type="Proteomes" id="UP000005938">
    <property type="component" value="Unassembled WGS sequence"/>
</dbReference>
<dbReference type="Pfam" id="PF04519">
    <property type="entry name" value="Bactofilin"/>
    <property type="match status" value="1"/>
</dbReference>
<dbReference type="OrthoDB" id="5432602at2"/>
<dbReference type="InterPro" id="IPR007607">
    <property type="entry name" value="BacA/B"/>
</dbReference>
<dbReference type="RefSeq" id="WP_008236323.1">
    <property type="nucleotide sequence ID" value="NZ_AJJU01000002.1"/>
</dbReference>
<proteinExistence type="inferred from homology"/>
<accession>I0WJA6</accession>
<evidence type="ECO:0000256" key="1">
    <source>
        <dbReference type="ARBA" id="ARBA00044755"/>
    </source>
</evidence>
<dbReference type="AlphaFoldDB" id="I0WJA6"/>
<gene>
    <name evidence="2" type="ORF">W5A_00575</name>
</gene>
<organism evidence="2 3">
    <name type="scientific">Imtechella halotolerans K1</name>
    <dbReference type="NCBI Taxonomy" id="946077"/>
    <lineage>
        <taxon>Bacteria</taxon>
        <taxon>Pseudomonadati</taxon>
        <taxon>Bacteroidota</taxon>
        <taxon>Flavobacteriia</taxon>
        <taxon>Flavobacteriales</taxon>
        <taxon>Flavobacteriaceae</taxon>
        <taxon>Imtechella</taxon>
    </lineage>
</organism>
<evidence type="ECO:0000313" key="3">
    <source>
        <dbReference type="Proteomes" id="UP000005938"/>
    </source>
</evidence>
<name>I0WJA6_9FLAO</name>
<sequence>MFKEAKKSPQENTGISNRILGTTLIKGDVTSESDFRVDGRLEGTVKTTGKVVIGKSGSIIGKIECASADIEGSFNGILLAKELLSLKSSAVIEGEVTATKLSIEPGAVFNATCQMKNGHKIMTGETSAEKK</sequence>
<comment type="similarity">
    <text evidence="1">Belongs to the bactofilin family.</text>
</comment>
<dbReference type="STRING" id="946077.W5A_00575"/>
<dbReference type="PANTHER" id="PTHR35024">
    <property type="entry name" value="HYPOTHETICAL CYTOSOLIC PROTEIN"/>
    <property type="match status" value="1"/>
</dbReference>
<protein>
    <recommendedName>
        <fullName evidence="4">Polymer-forming cytoskeletal protein</fullName>
    </recommendedName>
</protein>
<comment type="caution">
    <text evidence="2">The sequence shown here is derived from an EMBL/GenBank/DDBJ whole genome shotgun (WGS) entry which is preliminary data.</text>
</comment>
<dbReference type="eggNOG" id="COG1664">
    <property type="taxonomic scope" value="Bacteria"/>
</dbReference>
<dbReference type="EMBL" id="AJJU01000002">
    <property type="protein sequence ID" value="EID76472.1"/>
    <property type="molecule type" value="Genomic_DNA"/>
</dbReference>